<evidence type="ECO:0000259" key="1">
    <source>
        <dbReference type="SMART" id="SM00849"/>
    </source>
</evidence>
<name>A0ABU3PUL7_9ACTN</name>
<dbReference type="Gene3D" id="3.60.15.10">
    <property type="entry name" value="Ribonuclease Z/Hydroxyacylglutathione hydrolase-like"/>
    <property type="match status" value="1"/>
</dbReference>
<dbReference type="PANTHER" id="PTHR42951:SF14">
    <property type="entry name" value="METALLO-BETA-LACTAMASE SUPERFAMILY PROTEIN"/>
    <property type="match status" value="1"/>
</dbReference>
<dbReference type="RefSeq" id="WP_315732355.1">
    <property type="nucleotide sequence ID" value="NZ_JAVYII010000003.1"/>
</dbReference>
<protein>
    <submittedName>
        <fullName evidence="2">MBL fold metallo-hydrolase</fullName>
    </submittedName>
</protein>
<organism evidence="2 3">
    <name type="scientific">Nocardioides imazamoxiresistens</name>
    <dbReference type="NCBI Taxonomy" id="3231893"/>
    <lineage>
        <taxon>Bacteria</taxon>
        <taxon>Bacillati</taxon>
        <taxon>Actinomycetota</taxon>
        <taxon>Actinomycetes</taxon>
        <taxon>Propionibacteriales</taxon>
        <taxon>Nocardioidaceae</taxon>
        <taxon>Nocardioides</taxon>
    </lineage>
</organism>
<dbReference type="Proteomes" id="UP001268542">
    <property type="component" value="Unassembled WGS sequence"/>
</dbReference>
<proteinExistence type="predicted"/>
<keyword evidence="3" id="KW-1185">Reference proteome</keyword>
<gene>
    <name evidence="2" type="ORF">RDV89_07575</name>
</gene>
<evidence type="ECO:0000313" key="3">
    <source>
        <dbReference type="Proteomes" id="UP001268542"/>
    </source>
</evidence>
<dbReference type="Pfam" id="PF00753">
    <property type="entry name" value="Lactamase_B"/>
    <property type="match status" value="1"/>
</dbReference>
<dbReference type="EMBL" id="JAVYII010000003">
    <property type="protein sequence ID" value="MDT9592923.1"/>
    <property type="molecule type" value="Genomic_DNA"/>
</dbReference>
<comment type="caution">
    <text evidence="2">The sequence shown here is derived from an EMBL/GenBank/DDBJ whole genome shotgun (WGS) entry which is preliminary data.</text>
</comment>
<dbReference type="CDD" id="cd07721">
    <property type="entry name" value="yflN-like_MBL-fold"/>
    <property type="match status" value="1"/>
</dbReference>
<dbReference type="InterPro" id="IPR001279">
    <property type="entry name" value="Metallo-B-lactamas"/>
</dbReference>
<reference evidence="2 3" key="1">
    <citation type="submission" date="2023-08" db="EMBL/GenBank/DDBJ databases">
        <title>Nocardioides seae sp. nov., a bacterium isolated from a soil.</title>
        <authorList>
            <person name="Wang X."/>
        </authorList>
    </citation>
    <scope>NUCLEOTIDE SEQUENCE [LARGE SCALE GENOMIC DNA]</scope>
    <source>
        <strain evidence="2 3">YZH12</strain>
    </source>
</reference>
<sequence>MTPPRIQQVGRDAYLVTGTAVSWVVVREGRDVTLVDGGYPADADRLEASLAALGHRPEDVRAVLVTHAHVDQTGGVVRLHERHGTPVLAHPDELPGLRGERAEQATPLDVARRAWRPRVARWGLAVSAAGATRHPRLPDATAYALGDPLDLPGRPVPVPTPGHTSGHAAYLFAGGVLATGDALVTGHPLSRIAGPQLLPDFFTHDPAGADAALDRIAALDAGVLAPGHGPAWHGSLAVAVERARRGAPARLR</sequence>
<feature type="domain" description="Metallo-beta-lactamase" evidence="1">
    <location>
        <begin position="20"/>
        <end position="228"/>
    </location>
</feature>
<dbReference type="InterPro" id="IPR050855">
    <property type="entry name" value="NDM-1-like"/>
</dbReference>
<dbReference type="SUPFAM" id="SSF56281">
    <property type="entry name" value="Metallo-hydrolase/oxidoreductase"/>
    <property type="match status" value="1"/>
</dbReference>
<dbReference type="InterPro" id="IPR036866">
    <property type="entry name" value="RibonucZ/Hydroxyglut_hydro"/>
</dbReference>
<dbReference type="PANTHER" id="PTHR42951">
    <property type="entry name" value="METALLO-BETA-LACTAMASE DOMAIN-CONTAINING"/>
    <property type="match status" value="1"/>
</dbReference>
<evidence type="ECO:0000313" key="2">
    <source>
        <dbReference type="EMBL" id="MDT9592923.1"/>
    </source>
</evidence>
<dbReference type="SMART" id="SM00849">
    <property type="entry name" value="Lactamase_B"/>
    <property type="match status" value="1"/>
</dbReference>
<accession>A0ABU3PUL7</accession>